<gene>
    <name evidence="2" type="ORF">ABID43_004157</name>
</gene>
<keyword evidence="3" id="KW-1185">Reference proteome</keyword>
<name>A0ABV2LCP2_9HYPH</name>
<protein>
    <submittedName>
        <fullName evidence="2">Uncharacterized protein</fullName>
    </submittedName>
</protein>
<evidence type="ECO:0000313" key="2">
    <source>
        <dbReference type="EMBL" id="MET3694595.1"/>
    </source>
</evidence>
<evidence type="ECO:0000313" key="3">
    <source>
        <dbReference type="Proteomes" id="UP001549145"/>
    </source>
</evidence>
<reference evidence="2 3" key="1">
    <citation type="submission" date="2024-06" db="EMBL/GenBank/DDBJ databases">
        <title>Genomic Encyclopedia of Type Strains, Phase IV (KMG-IV): sequencing the most valuable type-strain genomes for metagenomic binning, comparative biology and taxonomic classification.</title>
        <authorList>
            <person name="Goeker M."/>
        </authorList>
    </citation>
    <scope>NUCLEOTIDE SEQUENCE [LARGE SCALE GENOMIC DNA]</scope>
    <source>
        <strain evidence="2 3">DSM 21331</strain>
    </source>
</reference>
<dbReference type="Proteomes" id="UP001549145">
    <property type="component" value="Unassembled WGS sequence"/>
</dbReference>
<feature type="chain" id="PRO_5046672820" evidence="1">
    <location>
        <begin position="28"/>
        <end position="186"/>
    </location>
</feature>
<keyword evidence="1" id="KW-0732">Signal</keyword>
<dbReference type="RefSeq" id="WP_238279639.1">
    <property type="nucleotide sequence ID" value="NZ_BPQL01000062.1"/>
</dbReference>
<dbReference type="EMBL" id="JBEPMM010000016">
    <property type="protein sequence ID" value="MET3694595.1"/>
    <property type="molecule type" value="Genomic_DNA"/>
</dbReference>
<accession>A0ABV2LCP2</accession>
<proteinExistence type="predicted"/>
<sequence length="186" mass="20162">MSPVRTRAVSAAVIASLFATFSPPASAGPDAASLAGVYKHLQAPTTEEGRTFRNEDILEIVPYGKTKDKAYFRLYMRFAKGHVCDATGIALTTRLGLKYVAVVDGNSCSMTISFTPKGLEVQDSGDQCRMAFCGARGGLNWTSPIRRADRRPIRYGKRILESDMYANAVKIEEKASASKPPQVPAP</sequence>
<feature type="signal peptide" evidence="1">
    <location>
        <begin position="1"/>
        <end position="27"/>
    </location>
</feature>
<comment type="caution">
    <text evidence="2">The sequence shown here is derived from an EMBL/GenBank/DDBJ whole genome shotgun (WGS) entry which is preliminary data.</text>
</comment>
<evidence type="ECO:0000256" key="1">
    <source>
        <dbReference type="SAM" id="SignalP"/>
    </source>
</evidence>
<organism evidence="2 3">
    <name type="scientific">Methylobacterium goesingense</name>
    <dbReference type="NCBI Taxonomy" id="243690"/>
    <lineage>
        <taxon>Bacteria</taxon>
        <taxon>Pseudomonadati</taxon>
        <taxon>Pseudomonadota</taxon>
        <taxon>Alphaproteobacteria</taxon>
        <taxon>Hyphomicrobiales</taxon>
        <taxon>Methylobacteriaceae</taxon>
        <taxon>Methylobacterium</taxon>
    </lineage>
</organism>